<evidence type="ECO:0000313" key="1">
    <source>
        <dbReference type="EMBL" id="WWQ62466.1"/>
    </source>
</evidence>
<accession>A0ACD5A5I3</accession>
<name>A0ACD5A5I3_9ACTN</name>
<evidence type="ECO:0000313" key="2">
    <source>
        <dbReference type="Proteomes" id="UP001432251"/>
    </source>
</evidence>
<organism evidence="1 2">
    <name type="scientific">Streptomyces citrinus</name>
    <dbReference type="NCBI Taxonomy" id="3118173"/>
    <lineage>
        <taxon>Bacteria</taxon>
        <taxon>Bacillati</taxon>
        <taxon>Actinomycetota</taxon>
        <taxon>Actinomycetes</taxon>
        <taxon>Kitasatosporales</taxon>
        <taxon>Streptomycetaceae</taxon>
        <taxon>Streptomyces</taxon>
    </lineage>
</organism>
<keyword evidence="2" id="KW-1185">Reference proteome</keyword>
<gene>
    <name evidence="1" type="ORF">V2W30_03185</name>
</gene>
<keyword evidence="1" id="KW-0560">Oxidoreductase</keyword>
<protein>
    <submittedName>
        <fullName evidence="1">Antibiotic biosynthesis monooxygenase family protein</fullName>
    </submittedName>
</protein>
<sequence>MVTMINQLTLTGDEKALFAVLDEICAHMKRQPGFDSLRLHRSLRTPERLVMVARWEDAAAHAAASSGPRVRELFERLRAEARTDPDVYETLLEG</sequence>
<dbReference type="EMBL" id="CP146022">
    <property type="protein sequence ID" value="WWQ62466.1"/>
    <property type="molecule type" value="Genomic_DNA"/>
</dbReference>
<proteinExistence type="predicted"/>
<keyword evidence="1" id="KW-0503">Monooxygenase</keyword>
<dbReference type="Proteomes" id="UP001432251">
    <property type="component" value="Chromosome"/>
</dbReference>
<reference evidence="1" key="1">
    <citation type="journal article" date="2025" name="Int. J. Syst. Evol. Microbiol.">
        <title>Streptomyces citrinus sp. nov., with yellow diffusible pigment.</title>
        <authorList>
            <person name="He Y."/>
            <person name="Yang E."/>
            <person name="Xu J."/>
            <person name="Sun Y."/>
            <person name="Sun L."/>
        </authorList>
    </citation>
    <scope>NUCLEOTIDE SEQUENCE</scope>
    <source>
        <strain evidence="1">Q6</strain>
    </source>
</reference>